<dbReference type="PANTHER" id="PTHR42470">
    <property type="entry name" value="VAST DOMAIN-CONTAINING PROTEIN"/>
    <property type="match status" value="1"/>
</dbReference>
<feature type="compositionally biased region" description="Basic and acidic residues" evidence="1">
    <location>
        <begin position="57"/>
        <end position="70"/>
    </location>
</feature>
<keyword evidence="4" id="KW-1185">Reference proteome</keyword>
<evidence type="ECO:0000313" key="4">
    <source>
        <dbReference type="Proteomes" id="UP000750502"/>
    </source>
</evidence>
<dbReference type="InterPro" id="IPR057684">
    <property type="entry name" value="DUF7924"/>
</dbReference>
<feature type="compositionally biased region" description="Basic residues" evidence="1">
    <location>
        <begin position="119"/>
        <end position="132"/>
    </location>
</feature>
<dbReference type="OrthoDB" id="5132737at2759"/>
<dbReference type="AlphaFoldDB" id="A0A9P7HGJ5"/>
<name>A0A9P7HGJ5_9HYPO</name>
<evidence type="ECO:0000313" key="3">
    <source>
        <dbReference type="EMBL" id="KAG5759857.1"/>
    </source>
</evidence>
<evidence type="ECO:0000256" key="1">
    <source>
        <dbReference type="SAM" id="MobiDB-lite"/>
    </source>
</evidence>
<feature type="region of interest" description="Disordered" evidence="1">
    <location>
        <begin position="1"/>
        <end position="98"/>
    </location>
</feature>
<feature type="domain" description="DUF7924" evidence="2">
    <location>
        <begin position="209"/>
        <end position="434"/>
    </location>
</feature>
<evidence type="ECO:0000259" key="2">
    <source>
        <dbReference type="Pfam" id="PF25545"/>
    </source>
</evidence>
<feature type="region of interest" description="Disordered" evidence="1">
    <location>
        <begin position="119"/>
        <end position="153"/>
    </location>
</feature>
<gene>
    <name evidence="3" type="ORF">H9Q72_012025</name>
</gene>
<dbReference type="PANTHER" id="PTHR42470:SF2">
    <property type="match status" value="1"/>
</dbReference>
<proteinExistence type="predicted"/>
<comment type="caution">
    <text evidence="3">The sequence shown here is derived from an EMBL/GenBank/DDBJ whole genome shotgun (WGS) entry which is preliminary data.</text>
</comment>
<reference evidence="3" key="2">
    <citation type="submission" date="2020-10" db="EMBL/GenBank/DDBJ databases">
        <authorList>
            <person name="Peck L.D."/>
            <person name="Nowell R.W."/>
            <person name="Flood J."/>
            <person name="Ryan M.J."/>
            <person name="Barraclough T.G."/>
        </authorList>
    </citation>
    <scope>NUCLEOTIDE SEQUENCE</scope>
    <source>
        <strain evidence="3">IMI 127659i</strain>
    </source>
</reference>
<accession>A0A9P7HGJ5</accession>
<dbReference type="Proteomes" id="UP000750502">
    <property type="component" value="Unassembled WGS sequence"/>
</dbReference>
<organism evidence="3 4">
    <name type="scientific">Fusarium xylarioides</name>
    <dbReference type="NCBI Taxonomy" id="221167"/>
    <lineage>
        <taxon>Eukaryota</taxon>
        <taxon>Fungi</taxon>
        <taxon>Dikarya</taxon>
        <taxon>Ascomycota</taxon>
        <taxon>Pezizomycotina</taxon>
        <taxon>Sordariomycetes</taxon>
        <taxon>Hypocreomycetidae</taxon>
        <taxon>Hypocreales</taxon>
        <taxon>Nectriaceae</taxon>
        <taxon>Fusarium</taxon>
        <taxon>Fusarium fujikuroi species complex</taxon>
    </lineage>
</organism>
<sequence length="473" mass="54322">MRKRQHQKTSRRPLGRTELAQTNGVPSLPLQTPTLSSPPKPSLEPQTRVASVSRKRQREDLDASEQPEHRALKRARPSNRTPQSRDNGETDETDETDPIAYWVAKGRWPARHKHMESFFARKKSKTSLRSRKRSEPDSASSLISHDQRLREEKSAPYYSPQYKMLLETNGSFMYKSKLGITDESKSLCRTLLEKEQQTPKDSLFRDDIFEVTCQKLEDRNEGRVIRDITPLIVPSAETLATYGHKELDCLIESINEGWSNSLPLTGTRPQPDFSVGFGRHAFSDEQLEKLSPFIGNFIAGDQSLFMATRKMYFPFLTCEVKCGAAALDIADRQNAHSMTLAVRAIIELFRLIGREKEVSRQILAFSISHNHHLVQLYGHYAVVQDKDTKYYRHPVRIVDFTQLDGKDKWTAYCFTRNIYDVWMPAHFTRICSAIDKLPSHLDRNIPSLPETRLSQELESHNPSESYICLGKRS</sequence>
<feature type="compositionally biased region" description="Basic residues" evidence="1">
    <location>
        <begin position="1"/>
        <end position="14"/>
    </location>
</feature>
<dbReference type="Pfam" id="PF25545">
    <property type="entry name" value="DUF7924"/>
    <property type="match status" value="1"/>
</dbReference>
<reference evidence="3" key="1">
    <citation type="journal article" date="2020" name="bioRxiv">
        <title>Historical genomics reveals the evolutionary mechanisms behind multiple outbreaks of the host-specific coffee wilt pathogen Fusarium xylarioides.</title>
        <authorList>
            <person name="Peck D."/>
            <person name="Nowell R.W."/>
            <person name="Flood J."/>
            <person name="Ryan M.J."/>
            <person name="Barraclough T.G."/>
        </authorList>
    </citation>
    <scope>NUCLEOTIDE SEQUENCE</scope>
    <source>
        <strain evidence="3">IMI 127659i</strain>
    </source>
</reference>
<dbReference type="EMBL" id="JADFTT010000605">
    <property type="protein sequence ID" value="KAG5759857.1"/>
    <property type="molecule type" value="Genomic_DNA"/>
</dbReference>
<feature type="compositionally biased region" description="Low complexity" evidence="1">
    <location>
        <begin position="26"/>
        <end position="35"/>
    </location>
</feature>
<protein>
    <recommendedName>
        <fullName evidence="2">DUF7924 domain-containing protein</fullName>
    </recommendedName>
</protein>